<sequence>MHYPLNTPLGRMGVQTLEERPDRCVATIPVGGLLNPLTRVPTIAPLAMLVDHIGGLINHLRRADDEWTVSSELAIELTPNAIDLVTATPEVPVVATARPFGPKGTGSLSLSELTHGDQLIGTATVRSFHIHAPGHILEWPTDSTEGAPPAALEDRMSVQVAETGGSTAVLRQLPDPVINNSIGIVHGGVSAAALELVGSAALGADAGETWRTASLRVNYLRQFRGGDESRYEARALRVGRSSGAVDAQAIGDDGVVALVARLTAYR</sequence>
<evidence type="ECO:0000313" key="2">
    <source>
        <dbReference type="EMBL" id="OBB25632.1"/>
    </source>
</evidence>
<proteinExistence type="predicted"/>
<feature type="domain" description="Thioesterase" evidence="1">
    <location>
        <begin position="183"/>
        <end position="256"/>
    </location>
</feature>
<dbReference type="SUPFAM" id="SSF54637">
    <property type="entry name" value="Thioesterase/thiol ester dehydrase-isomerase"/>
    <property type="match status" value="1"/>
</dbReference>
<dbReference type="Pfam" id="PF03061">
    <property type="entry name" value="4HBT"/>
    <property type="match status" value="1"/>
</dbReference>
<organism evidence="2 3">
    <name type="scientific">Mycolicibacterium peregrinum</name>
    <name type="common">Mycobacterium peregrinum</name>
    <dbReference type="NCBI Taxonomy" id="43304"/>
    <lineage>
        <taxon>Bacteria</taxon>
        <taxon>Bacillati</taxon>
        <taxon>Actinomycetota</taxon>
        <taxon>Actinomycetes</taxon>
        <taxon>Mycobacteriales</taxon>
        <taxon>Mycobacteriaceae</taxon>
        <taxon>Mycolicibacterium</taxon>
    </lineage>
</organism>
<comment type="caution">
    <text evidence="2">The sequence shown here is derived from an EMBL/GenBank/DDBJ whole genome shotgun (WGS) entry which is preliminary data.</text>
</comment>
<dbReference type="InterPro" id="IPR029069">
    <property type="entry name" value="HotDog_dom_sf"/>
</dbReference>
<evidence type="ECO:0000259" key="1">
    <source>
        <dbReference type="Pfam" id="PF03061"/>
    </source>
</evidence>
<dbReference type="CDD" id="cd03443">
    <property type="entry name" value="PaaI_thioesterase"/>
    <property type="match status" value="1"/>
</dbReference>
<dbReference type="InterPro" id="IPR006683">
    <property type="entry name" value="Thioestr_dom"/>
</dbReference>
<dbReference type="OrthoDB" id="4698424at2"/>
<name>A0A1A0QU44_MYCPR</name>
<protein>
    <submittedName>
        <fullName evidence="2">Phenylacetic acid degradation protein</fullName>
    </submittedName>
</protein>
<reference evidence="3" key="1">
    <citation type="submission" date="2016-06" db="EMBL/GenBank/DDBJ databases">
        <authorList>
            <person name="Sutton G."/>
            <person name="Brinkac L."/>
            <person name="Sanka R."/>
            <person name="Adams M."/>
            <person name="Lau E."/>
            <person name="Mehaffy C."/>
            <person name="Tameris M."/>
            <person name="Hatherill M."/>
            <person name="Hanekom W."/>
            <person name="Mahomed H."/>
            <person name="Mcshane H."/>
        </authorList>
    </citation>
    <scope>NUCLEOTIDE SEQUENCE [LARGE SCALE GENOMIC DNA]</scope>
    <source>
        <strain evidence="3">852002-51209_SCH5440388</strain>
    </source>
</reference>
<dbReference type="AlphaFoldDB" id="A0A1A0QU44"/>
<dbReference type="EMBL" id="LZSO01000036">
    <property type="protein sequence ID" value="OBB25632.1"/>
    <property type="molecule type" value="Genomic_DNA"/>
</dbReference>
<accession>A0A1A0QU44</accession>
<dbReference type="STRING" id="43304.GCA_001403655_06213"/>
<dbReference type="Gene3D" id="3.10.129.10">
    <property type="entry name" value="Hotdog Thioesterase"/>
    <property type="match status" value="1"/>
</dbReference>
<dbReference type="RefSeq" id="WP_064935404.1">
    <property type="nucleotide sequence ID" value="NZ_LZSO01000036.1"/>
</dbReference>
<gene>
    <name evidence="2" type="ORF">A5792_28220</name>
</gene>
<evidence type="ECO:0000313" key="3">
    <source>
        <dbReference type="Proteomes" id="UP000093902"/>
    </source>
</evidence>
<dbReference type="PANTHER" id="PTHR43240">
    <property type="entry name" value="1,4-DIHYDROXY-2-NAPHTHOYL-COA THIOESTERASE 1"/>
    <property type="match status" value="1"/>
</dbReference>
<dbReference type="Proteomes" id="UP000093902">
    <property type="component" value="Unassembled WGS sequence"/>
</dbReference>